<evidence type="ECO:0000259" key="1">
    <source>
        <dbReference type="Pfam" id="PF10502"/>
    </source>
</evidence>
<keyword evidence="3" id="KW-1185">Reference proteome</keyword>
<feature type="domain" description="Peptidase S26" evidence="1">
    <location>
        <begin position="45"/>
        <end position="192"/>
    </location>
</feature>
<evidence type="ECO:0000313" key="3">
    <source>
        <dbReference type="Proteomes" id="UP000052232"/>
    </source>
</evidence>
<dbReference type="InterPro" id="IPR019533">
    <property type="entry name" value="Peptidase_S26"/>
</dbReference>
<dbReference type="STRING" id="1420583.V473_09475"/>
<name>A0A0J7Y3D1_9SPHN</name>
<accession>A0A0J7Y3D1</accession>
<proteinExistence type="predicted"/>
<evidence type="ECO:0000313" key="2">
    <source>
        <dbReference type="EMBL" id="KMS58329.1"/>
    </source>
</evidence>
<comment type="caution">
    <text evidence="2">The sequence shown here is derived from an EMBL/GenBank/DDBJ whole genome shotgun (WGS) entry which is preliminary data.</text>
</comment>
<dbReference type="PATRIC" id="fig|1420583.3.peg.1907"/>
<organism evidence="2 3">
    <name type="scientific">Sphingobium cupriresistens LL01</name>
    <dbReference type="NCBI Taxonomy" id="1420583"/>
    <lineage>
        <taxon>Bacteria</taxon>
        <taxon>Pseudomonadati</taxon>
        <taxon>Pseudomonadota</taxon>
        <taxon>Alphaproteobacteria</taxon>
        <taxon>Sphingomonadales</taxon>
        <taxon>Sphingomonadaceae</taxon>
        <taxon>Sphingobium</taxon>
    </lineage>
</organism>
<protein>
    <submittedName>
        <fullName evidence="2">Peptidase</fullName>
    </submittedName>
</protein>
<dbReference type="InterPro" id="IPR036286">
    <property type="entry name" value="LexA/Signal_pep-like_sf"/>
</dbReference>
<reference evidence="2 3" key="1">
    <citation type="journal article" date="2015" name="G3 (Bethesda)">
        <title>Insights into Ongoing Evolution of the Hexachlorocyclohexane Catabolic Pathway from Comparative Genomics of Ten Sphingomonadaceae Strains.</title>
        <authorList>
            <person name="Pearce S.L."/>
            <person name="Oakeshott J.G."/>
            <person name="Pandey G."/>
        </authorList>
    </citation>
    <scope>NUCLEOTIDE SEQUENCE [LARGE SCALE GENOMIC DNA]</scope>
    <source>
        <strain evidence="2 3">LL01</strain>
    </source>
</reference>
<dbReference type="GO" id="GO:0004252">
    <property type="term" value="F:serine-type endopeptidase activity"/>
    <property type="evidence" value="ECO:0007669"/>
    <property type="project" value="InterPro"/>
</dbReference>
<dbReference type="SUPFAM" id="SSF51306">
    <property type="entry name" value="LexA/Signal peptidase"/>
    <property type="match status" value="1"/>
</dbReference>
<dbReference type="EMBL" id="JACT01000001">
    <property type="protein sequence ID" value="KMS58329.1"/>
    <property type="molecule type" value="Genomic_DNA"/>
</dbReference>
<dbReference type="Gene3D" id="2.10.109.10">
    <property type="entry name" value="Umud Fragment, subunit A"/>
    <property type="match status" value="1"/>
</dbReference>
<sequence>MLRLVFLGAKGLWPRIKALPREAAAALGGRTGDQPANPRRFLASLAIVVPIACLTWTAIPAVTIVMSPSIDAWAVREAPGPIRKGDLVMFELSHPIAGPHAVSVTKRALCLPGERLREVERRSIHDGAVTGSLYYCGAHYLGASRPFGRRGQRLDHLRWGDHPLPSGYIYVGSDHRDGFDSRYFGPVRIERLTRMERVL</sequence>
<dbReference type="RefSeq" id="WP_066602875.1">
    <property type="nucleotide sequence ID" value="NZ_KQ130434.1"/>
</dbReference>
<dbReference type="Pfam" id="PF10502">
    <property type="entry name" value="Peptidase_S26"/>
    <property type="match status" value="1"/>
</dbReference>
<dbReference type="Proteomes" id="UP000052232">
    <property type="component" value="Unassembled WGS sequence"/>
</dbReference>
<gene>
    <name evidence="2" type="ORF">V473_09475</name>
</gene>
<dbReference type="AlphaFoldDB" id="A0A0J7Y3D1"/>
<dbReference type="GO" id="GO:0006465">
    <property type="term" value="P:signal peptide processing"/>
    <property type="evidence" value="ECO:0007669"/>
    <property type="project" value="InterPro"/>
</dbReference>